<feature type="domain" description="Luciferase-like" evidence="3">
    <location>
        <begin position="11"/>
        <end position="246"/>
    </location>
</feature>
<dbReference type="PANTHER" id="PTHR30137">
    <property type="entry name" value="LUCIFERASE-LIKE MONOOXYGENASE"/>
    <property type="match status" value="1"/>
</dbReference>
<keyword evidence="2" id="KW-0503">Monooxygenase</keyword>
<dbReference type="EMBL" id="JAHCDA010000003">
    <property type="protein sequence ID" value="MBS7812438.1"/>
    <property type="molecule type" value="Genomic_DNA"/>
</dbReference>
<dbReference type="PANTHER" id="PTHR30137:SF8">
    <property type="entry name" value="BLR5498 PROTEIN"/>
    <property type="match status" value="1"/>
</dbReference>
<evidence type="ECO:0000256" key="1">
    <source>
        <dbReference type="ARBA" id="ARBA00023002"/>
    </source>
</evidence>
<comment type="caution">
    <text evidence="4">The sequence shown here is derived from an EMBL/GenBank/DDBJ whole genome shotgun (WGS) entry which is preliminary data.</text>
</comment>
<dbReference type="SUPFAM" id="SSF51679">
    <property type="entry name" value="Bacterial luciferase-like"/>
    <property type="match status" value="1"/>
</dbReference>
<reference evidence="4 5" key="1">
    <citation type="submission" date="2021-05" db="EMBL/GenBank/DDBJ databases">
        <title>Roseococcus sp. XZZS9, whole genome shotgun sequencing project.</title>
        <authorList>
            <person name="Zhao G."/>
            <person name="Shen L."/>
        </authorList>
    </citation>
    <scope>NUCLEOTIDE SEQUENCE [LARGE SCALE GENOMIC DNA]</scope>
    <source>
        <strain evidence="4 5">XZZS9</strain>
    </source>
</reference>
<evidence type="ECO:0000313" key="5">
    <source>
        <dbReference type="Proteomes" id="UP000766336"/>
    </source>
</evidence>
<dbReference type="InterPro" id="IPR050766">
    <property type="entry name" value="Bact_Lucif_Oxidored"/>
</dbReference>
<keyword evidence="5" id="KW-1185">Reference proteome</keyword>
<gene>
    <name evidence="4" type="ORF">KHU32_15920</name>
</gene>
<evidence type="ECO:0000313" key="4">
    <source>
        <dbReference type="EMBL" id="MBS7812438.1"/>
    </source>
</evidence>
<organism evidence="4 5">
    <name type="scientific">Roseococcus pinisoli</name>
    <dbReference type="NCBI Taxonomy" id="2835040"/>
    <lineage>
        <taxon>Bacteria</taxon>
        <taxon>Pseudomonadati</taxon>
        <taxon>Pseudomonadota</taxon>
        <taxon>Alphaproteobacteria</taxon>
        <taxon>Acetobacterales</taxon>
        <taxon>Roseomonadaceae</taxon>
        <taxon>Roseococcus</taxon>
    </lineage>
</organism>
<dbReference type="InterPro" id="IPR036661">
    <property type="entry name" value="Luciferase-like_sf"/>
</dbReference>
<keyword evidence="1" id="KW-0560">Oxidoreductase</keyword>
<name>A0ABS5QGC9_9PROT</name>
<evidence type="ECO:0000256" key="2">
    <source>
        <dbReference type="ARBA" id="ARBA00023033"/>
    </source>
</evidence>
<dbReference type="RefSeq" id="WP_213671145.1">
    <property type="nucleotide sequence ID" value="NZ_JAHCDA010000003.1"/>
</dbReference>
<dbReference type="Gene3D" id="3.20.20.30">
    <property type="entry name" value="Luciferase-like domain"/>
    <property type="match status" value="1"/>
</dbReference>
<proteinExistence type="predicted"/>
<dbReference type="Proteomes" id="UP000766336">
    <property type="component" value="Unassembled WGS sequence"/>
</dbReference>
<accession>A0ABS5QGC9</accession>
<protein>
    <submittedName>
        <fullName evidence="4">LLM class flavin-dependent oxidoreductase</fullName>
    </submittedName>
</protein>
<evidence type="ECO:0000259" key="3">
    <source>
        <dbReference type="Pfam" id="PF00296"/>
    </source>
</evidence>
<dbReference type="InterPro" id="IPR011251">
    <property type="entry name" value="Luciferase-like_dom"/>
</dbReference>
<dbReference type="Pfam" id="PF00296">
    <property type="entry name" value="Bac_luciferase"/>
    <property type="match status" value="1"/>
</dbReference>
<sequence length="349" mass="37826">MEMALFNLMSLNHDEETPAQVFELTAAAVQLAEKTGFDATWFAEHHFTSASICPSPLMMVAHCAGLTKRIRLGTGVIVLPLHNPLRAVQEIGFAQTMCDGRLNLGLATGHQAHEFNGYGIDLAARSEMMHEGWDILEQGLTTGRVDHQGKHYSYPAAPICMAPGLPPIYLAGASGSLLERAGRVGATLLISQGVRTAEMALPLKQKAEEGYRAGGFSGRDMPLGLQRYIFVTDDPAEQRRAAEGLLKLARTTLSLRVPVPPRDGVRMHSVPFEGEPSIDWLLENTPIGSVEKVTRILANDIKVLRPTHMSMYCGFSGLQTPAVLAAIERLGRDVLPTLRQSAQAEALAA</sequence>